<dbReference type="Pfam" id="PF14840">
    <property type="entry name" value="DNA_pol3_delt_C"/>
    <property type="match status" value="1"/>
</dbReference>
<gene>
    <name evidence="13" type="ORF">XW81_02020</name>
</gene>
<keyword evidence="14" id="KW-1185">Reference proteome</keyword>
<evidence type="ECO:0000256" key="10">
    <source>
        <dbReference type="NCBIfam" id="TIGR01128"/>
    </source>
</evidence>
<protein>
    <recommendedName>
        <fullName evidence="2 10">DNA polymerase III subunit delta</fullName>
        <ecNumber evidence="1 10">2.7.7.7</ecNumber>
    </recommendedName>
</protein>
<evidence type="ECO:0000256" key="3">
    <source>
        <dbReference type="ARBA" id="ARBA00022679"/>
    </source>
</evidence>
<dbReference type="Gene3D" id="1.10.8.60">
    <property type="match status" value="1"/>
</dbReference>
<dbReference type="RefSeq" id="WP_075474284.1">
    <property type="nucleotide sequence ID" value="NZ_CP011299.1"/>
</dbReference>
<evidence type="ECO:0000256" key="1">
    <source>
        <dbReference type="ARBA" id="ARBA00012417"/>
    </source>
</evidence>
<comment type="similarity">
    <text evidence="8">Belongs to the DNA polymerase HolA subunit family.</text>
</comment>
<dbReference type="InterPro" id="IPR005790">
    <property type="entry name" value="DNA_polIII_delta"/>
</dbReference>
<dbReference type="Pfam" id="PF06144">
    <property type="entry name" value="DNA_pol3_delta"/>
    <property type="match status" value="1"/>
</dbReference>
<dbReference type="PANTHER" id="PTHR34388:SF1">
    <property type="entry name" value="DNA POLYMERASE III SUBUNIT DELTA"/>
    <property type="match status" value="1"/>
</dbReference>
<evidence type="ECO:0000313" key="13">
    <source>
        <dbReference type="EMBL" id="ANF17161.1"/>
    </source>
</evidence>
<dbReference type="Gene3D" id="3.40.50.300">
    <property type="entry name" value="P-loop containing nucleotide triphosphate hydrolases"/>
    <property type="match status" value="1"/>
</dbReference>
<evidence type="ECO:0000256" key="8">
    <source>
        <dbReference type="ARBA" id="ARBA00034754"/>
    </source>
</evidence>
<dbReference type="SUPFAM" id="SSF48019">
    <property type="entry name" value="post-AAA+ oligomerization domain-like"/>
    <property type="match status" value="1"/>
</dbReference>
<dbReference type="Gene3D" id="1.20.272.10">
    <property type="match status" value="1"/>
</dbReference>
<evidence type="ECO:0000256" key="6">
    <source>
        <dbReference type="ARBA" id="ARBA00022932"/>
    </source>
</evidence>
<evidence type="ECO:0000313" key="14">
    <source>
        <dbReference type="Proteomes" id="UP000077654"/>
    </source>
</evidence>
<dbReference type="InterPro" id="IPR027417">
    <property type="entry name" value="P-loop_NTPase"/>
</dbReference>
<dbReference type="GO" id="GO:0006261">
    <property type="term" value="P:DNA-templated DNA replication"/>
    <property type="evidence" value="ECO:0007669"/>
    <property type="project" value="TreeGrafter"/>
</dbReference>
<dbReference type="InterPro" id="IPR032780">
    <property type="entry name" value="DNA_pol3_delt_C"/>
</dbReference>
<dbReference type="GO" id="GO:0003677">
    <property type="term" value="F:DNA binding"/>
    <property type="evidence" value="ECO:0007669"/>
    <property type="project" value="InterPro"/>
</dbReference>
<feature type="domain" description="DNA polymerase III delta N-terminal" evidence="11">
    <location>
        <begin position="21"/>
        <end position="139"/>
    </location>
</feature>
<dbReference type="AlphaFoldDB" id="A0A172WDX5"/>
<evidence type="ECO:0000256" key="7">
    <source>
        <dbReference type="ARBA" id="ARBA00026073"/>
    </source>
</evidence>
<dbReference type="STRING" id="118110.XW81_02020"/>
<evidence type="ECO:0000256" key="4">
    <source>
        <dbReference type="ARBA" id="ARBA00022695"/>
    </source>
</evidence>
<proteinExistence type="inferred from homology"/>
<dbReference type="EC" id="2.7.7.7" evidence="1 10"/>
<evidence type="ECO:0000256" key="9">
    <source>
        <dbReference type="ARBA" id="ARBA00049244"/>
    </source>
</evidence>
<dbReference type="NCBIfam" id="TIGR01128">
    <property type="entry name" value="holA"/>
    <property type="match status" value="1"/>
</dbReference>
<dbReference type="SUPFAM" id="SSF52540">
    <property type="entry name" value="P-loop containing nucleoside triphosphate hydrolases"/>
    <property type="match status" value="1"/>
</dbReference>
<comment type="catalytic activity">
    <reaction evidence="9">
        <text>DNA(n) + a 2'-deoxyribonucleoside 5'-triphosphate = DNA(n+1) + diphosphate</text>
        <dbReference type="Rhea" id="RHEA:22508"/>
        <dbReference type="Rhea" id="RHEA-COMP:17339"/>
        <dbReference type="Rhea" id="RHEA-COMP:17340"/>
        <dbReference type="ChEBI" id="CHEBI:33019"/>
        <dbReference type="ChEBI" id="CHEBI:61560"/>
        <dbReference type="ChEBI" id="CHEBI:173112"/>
        <dbReference type="EC" id="2.7.7.7"/>
    </reaction>
</comment>
<evidence type="ECO:0000259" key="11">
    <source>
        <dbReference type="Pfam" id="PF06144"/>
    </source>
</evidence>
<keyword evidence="3" id="KW-0808">Transferase</keyword>
<dbReference type="Proteomes" id="UP000077654">
    <property type="component" value="Chromosome"/>
</dbReference>
<dbReference type="InterPro" id="IPR010372">
    <property type="entry name" value="DNA_pol3_delta_N"/>
</dbReference>
<name>A0A172WDX5_BUCSC</name>
<comment type="subunit">
    <text evidence="7">DNA polymerase III contains a core (composed of alpha, epsilon and theta chains) that associates with a tau subunit. This core dimerizes to form the POLIII' complex. PolIII' associates with the gamma complex (composed of gamma, delta, delta', psi and chi chains) and with the beta chain to form the complete DNA polymerase III complex.</text>
</comment>
<dbReference type="InterPro" id="IPR008921">
    <property type="entry name" value="DNA_pol3_clamp-load_cplx_C"/>
</dbReference>
<accession>A0A172WDX5</accession>
<feature type="domain" description="DNA polymerase III subunit delta C-terminal" evidence="12">
    <location>
        <begin position="215"/>
        <end position="329"/>
    </location>
</feature>
<dbReference type="PATRIC" id="fig|118110.3.peg.403"/>
<keyword evidence="6" id="KW-0239">DNA-directed DNA polymerase</keyword>
<dbReference type="PANTHER" id="PTHR34388">
    <property type="entry name" value="DNA POLYMERASE III SUBUNIT DELTA"/>
    <property type="match status" value="1"/>
</dbReference>
<evidence type="ECO:0000256" key="2">
    <source>
        <dbReference type="ARBA" id="ARBA00017703"/>
    </source>
</evidence>
<evidence type="ECO:0000256" key="5">
    <source>
        <dbReference type="ARBA" id="ARBA00022705"/>
    </source>
</evidence>
<sequence>MDIIHSKQLFPIFFKSLKPYYVLVGNNDFFIQESKKIIFSIAQKNGFLKTTLSQIQFQLKSNTIISTFKNNNLFSKKKIIILHIPQNTLTAEIQKQLSNLSIFLNSNLLLIIQTNISKYMPNNIWFKIFQLKGTIIRCENLLNQELSVWTQNKIHDLKINIQEDAIKLLLKVYKNNIEFLYNSLNVLKLIWPNSLIDINNVKNIISNEAIFTLEEWIDTILIGNFEKSVKILNNFYIKNNSYPVLLRSLQNNLLAILMIKRQKFTNFINILTQFKISKHRHSFLINIARHKSLNNINRSIKLLMNIEINVKKKHTQFIWNQLKILLHIISQNN</sequence>
<dbReference type="GO" id="GO:0003887">
    <property type="term" value="F:DNA-directed DNA polymerase activity"/>
    <property type="evidence" value="ECO:0007669"/>
    <property type="project" value="UniProtKB-UniRule"/>
</dbReference>
<dbReference type="GO" id="GO:0009360">
    <property type="term" value="C:DNA polymerase III complex"/>
    <property type="evidence" value="ECO:0007669"/>
    <property type="project" value="UniProtKB-UniRule"/>
</dbReference>
<dbReference type="OrthoDB" id="9770982at2"/>
<reference evidence="13 14" key="1">
    <citation type="submission" date="2015-04" db="EMBL/GenBank/DDBJ databases">
        <title>Buchnera aphidicola assembly.</title>
        <authorList>
            <person name="Zhang Y."/>
        </authorList>
    </citation>
    <scope>NUCLEOTIDE SEQUENCE [LARGE SCALE GENOMIC DNA]</scope>
    <source>
        <strain evidence="13 14">SC</strain>
    </source>
</reference>
<keyword evidence="5" id="KW-0235">DNA replication</keyword>
<evidence type="ECO:0000259" key="12">
    <source>
        <dbReference type="Pfam" id="PF14840"/>
    </source>
</evidence>
<organism evidence="13 14">
    <name type="scientific">Buchnera aphidicola subsp. Schlechtendalia chinensis</name>
    <dbReference type="NCBI Taxonomy" id="118110"/>
    <lineage>
        <taxon>Bacteria</taxon>
        <taxon>Pseudomonadati</taxon>
        <taxon>Pseudomonadota</taxon>
        <taxon>Gammaproteobacteria</taxon>
        <taxon>Enterobacterales</taxon>
        <taxon>Erwiniaceae</taxon>
        <taxon>Buchnera</taxon>
    </lineage>
</organism>
<keyword evidence="4" id="KW-0548">Nucleotidyltransferase</keyword>
<dbReference type="EMBL" id="CP011299">
    <property type="protein sequence ID" value="ANF17161.1"/>
    <property type="molecule type" value="Genomic_DNA"/>
</dbReference>